<evidence type="ECO:0000313" key="3">
    <source>
        <dbReference type="Proteomes" id="UP000007254"/>
    </source>
</evidence>
<dbReference type="KEGG" id="stq:Spith_1656"/>
<feature type="signal peptide" evidence="1">
    <location>
        <begin position="1"/>
        <end position="19"/>
    </location>
</feature>
<gene>
    <name evidence="2" type="ordered locus">Spith_1656</name>
</gene>
<dbReference type="AlphaFoldDB" id="G0GBA7"/>
<protein>
    <recommendedName>
        <fullName evidence="4">Lipoprotein</fullName>
    </recommendedName>
</protein>
<reference evidence="2 3" key="1">
    <citation type="submission" date="2011-06" db="EMBL/GenBank/DDBJ databases">
        <title>The complete genome of Spirochaeta thermophila DSM 6578.</title>
        <authorList>
            <consortium name="US DOE Joint Genome Institute (JGI-PGF)"/>
            <person name="Lucas S."/>
            <person name="Lapidus A."/>
            <person name="Bruce D."/>
            <person name="Goodwin L."/>
            <person name="Pitluck S."/>
            <person name="Peters L."/>
            <person name="Kyrpides N."/>
            <person name="Mavromatis K."/>
            <person name="Ivanova N."/>
            <person name="Mikailova N."/>
            <person name="Pagani I."/>
            <person name="Chertkov O."/>
            <person name="Detter J.C."/>
            <person name="Tapia R."/>
            <person name="Han C."/>
            <person name="Land M."/>
            <person name="Hauser L."/>
            <person name="Markowitz V."/>
            <person name="Cheng J.-F."/>
            <person name="Hugenholtz P."/>
            <person name="Woyke T."/>
            <person name="Wu D."/>
            <person name="Spring S."/>
            <person name="Merkhoffer B."/>
            <person name="Schneider S."/>
            <person name="Klenk H.-P."/>
            <person name="Eisen J.A."/>
        </authorList>
    </citation>
    <scope>NUCLEOTIDE SEQUENCE [LARGE SCALE GENOMIC DNA]</scope>
    <source>
        <strain evidence="3">ATCC 700085 / DSM 6578 / Z-1203</strain>
    </source>
</reference>
<dbReference type="EMBL" id="CP002903">
    <property type="protein sequence ID" value="AEJ61916.1"/>
    <property type="molecule type" value="Genomic_DNA"/>
</dbReference>
<keyword evidence="1" id="KW-0732">Signal</keyword>
<evidence type="ECO:0000256" key="1">
    <source>
        <dbReference type="SAM" id="SignalP"/>
    </source>
</evidence>
<dbReference type="HOGENOM" id="CLU_1401697_0_0_12"/>
<sequence length="196" mass="21146">MKRTIGILCAVTMSIAILASCEGDLHNLLTADVYWIPNSEVQATIEDLGPSSVDLQGGYEVELVIENALWPGETELALAGQILGKIENGAATYYDSGDMWGTSRDNLTFTLSGGTATYTFAVMPSSGFENWGRGSWVTADVDVSFAVFEAGTWDRKVGCWDDAKEGKDGNFFLDFGDIPTGHKVRITINCALAQDL</sequence>
<keyword evidence="3" id="KW-1185">Reference proteome</keyword>
<proteinExistence type="predicted"/>
<accession>G0GBA7</accession>
<dbReference type="PROSITE" id="PS51257">
    <property type="entry name" value="PROKAR_LIPOPROTEIN"/>
    <property type="match status" value="1"/>
</dbReference>
<name>G0GBA7_WINT7</name>
<evidence type="ECO:0000313" key="2">
    <source>
        <dbReference type="EMBL" id="AEJ61916.1"/>
    </source>
</evidence>
<feature type="chain" id="PRO_5003400261" description="Lipoprotein" evidence="1">
    <location>
        <begin position="20"/>
        <end position="196"/>
    </location>
</feature>
<dbReference type="Proteomes" id="UP000007254">
    <property type="component" value="Chromosome"/>
</dbReference>
<evidence type="ECO:0008006" key="4">
    <source>
        <dbReference type="Google" id="ProtNLM"/>
    </source>
</evidence>
<organism evidence="2 3">
    <name type="scientific">Winmispira thermophila (strain ATCC 700085 / DSM 6578 / Z-1203)</name>
    <name type="common">Spirochaeta thermophila</name>
    <dbReference type="NCBI Taxonomy" id="869211"/>
    <lineage>
        <taxon>Bacteria</taxon>
        <taxon>Pseudomonadati</taxon>
        <taxon>Spirochaetota</taxon>
        <taxon>Spirochaetia</taxon>
        <taxon>Winmispirales</taxon>
        <taxon>Winmispiraceae</taxon>
        <taxon>Winmispira</taxon>
    </lineage>
</organism>
<dbReference type="STRING" id="869211.Spith_1656"/>